<comment type="catalytic activity">
    <reaction evidence="1 14">
        <text>adenosylcob(III)inamide + ATP = adenosylcob(III)inamide phosphate + ADP + H(+)</text>
        <dbReference type="Rhea" id="RHEA:15769"/>
        <dbReference type="ChEBI" id="CHEBI:2480"/>
        <dbReference type="ChEBI" id="CHEBI:15378"/>
        <dbReference type="ChEBI" id="CHEBI:30616"/>
        <dbReference type="ChEBI" id="CHEBI:58502"/>
        <dbReference type="ChEBI" id="CHEBI:456216"/>
        <dbReference type="EC" id="2.7.1.156"/>
    </reaction>
</comment>
<evidence type="ECO:0000256" key="10">
    <source>
        <dbReference type="ARBA" id="ARBA00022741"/>
    </source>
</evidence>
<feature type="binding site" evidence="16">
    <location>
        <position position="62"/>
    </location>
    <ligand>
        <name>GTP</name>
        <dbReference type="ChEBI" id="CHEBI:37565"/>
    </ligand>
</feature>
<evidence type="ECO:0000256" key="12">
    <source>
        <dbReference type="ARBA" id="ARBA00022840"/>
    </source>
</evidence>
<dbReference type="EC" id="2.7.7.62" evidence="14"/>
<comment type="caution">
    <text evidence="17">The sequence shown here is derived from an EMBL/GenBank/DDBJ whole genome shotgun (WGS) entry which is preliminary data.</text>
</comment>
<keyword evidence="9 14" id="KW-0808">Transferase</keyword>
<evidence type="ECO:0000256" key="7">
    <source>
        <dbReference type="ARBA" id="ARBA00007490"/>
    </source>
</evidence>
<dbReference type="EMBL" id="DOTR01000049">
    <property type="protein sequence ID" value="HCA02455.1"/>
    <property type="molecule type" value="Genomic_DNA"/>
</dbReference>
<comment type="similarity">
    <text evidence="7 14">Belongs to the CobU/CobP family.</text>
</comment>
<keyword evidence="12 14" id="KW-0067">ATP-binding</keyword>
<feature type="active site" description="GMP-histidine intermediate" evidence="15">
    <location>
        <position position="50"/>
    </location>
</feature>
<evidence type="ECO:0000256" key="2">
    <source>
        <dbReference type="ARBA" id="ARBA00000711"/>
    </source>
</evidence>
<dbReference type="GO" id="GO:0043752">
    <property type="term" value="F:adenosylcobinamide kinase activity"/>
    <property type="evidence" value="ECO:0007669"/>
    <property type="project" value="UniProtKB-EC"/>
</dbReference>
<feature type="binding site" evidence="16">
    <location>
        <position position="83"/>
    </location>
    <ligand>
        <name>GTP</name>
        <dbReference type="ChEBI" id="CHEBI:37565"/>
    </ligand>
</feature>
<organism evidence="17">
    <name type="scientific">Halomonas campaniensis</name>
    <dbReference type="NCBI Taxonomy" id="213554"/>
    <lineage>
        <taxon>Bacteria</taxon>
        <taxon>Pseudomonadati</taxon>
        <taxon>Pseudomonadota</taxon>
        <taxon>Gammaproteobacteria</taxon>
        <taxon>Oceanospirillales</taxon>
        <taxon>Halomonadaceae</taxon>
        <taxon>Halomonas</taxon>
    </lineage>
</organism>
<dbReference type="CDD" id="cd00544">
    <property type="entry name" value="CobU"/>
    <property type="match status" value="1"/>
</dbReference>
<dbReference type="PANTHER" id="PTHR34848">
    <property type="match status" value="1"/>
</dbReference>
<sequence>MIVFVSGGARSGKSQVAEQRVLSAAGGASCYYIATANVYDAEMADRVSRHQARREGQWVTLEAPLAIDQAIAQVPDHHAVLLDCLTLWAGQVLFGAEPNEEFSDEQGLALLARCLRDAQARGLTLVIVSNDLNEELIPDQPATWRYVEFIQCLHRWLAAEADSVLEVIAGCAMEWKR</sequence>
<evidence type="ECO:0000256" key="16">
    <source>
        <dbReference type="PIRSR" id="PIRSR006135-2"/>
    </source>
</evidence>
<evidence type="ECO:0000313" key="17">
    <source>
        <dbReference type="EMBL" id="HCA02455.1"/>
    </source>
</evidence>
<evidence type="ECO:0000256" key="14">
    <source>
        <dbReference type="PIRNR" id="PIRNR006135"/>
    </source>
</evidence>
<comment type="pathway">
    <text evidence="6 14">Cofactor biosynthesis; adenosylcobalamin biosynthesis; adenosylcobalamin from cob(II)yrinate a,c-diamide: step 5/7.</text>
</comment>
<keyword evidence="8 14" id="KW-0169">Cobalamin biosynthesis</keyword>
<feature type="binding site" evidence="16">
    <location>
        <begin position="7"/>
        <end position="14"/>
    </location>
    <ligand>
        <name>GTP</name>
        <dbReference type="ChEBI" id="CHEBI:37565"/>
    </ligand>
</feature>
<keyword evidence="10 14" id="KW-0547">Nucleotide-binding</keyword>
<evidence type="ECO:0000256" key="15">
    <source>
        <dbReference type="PIRSR" id="PIRSR006135-1"/>
    </source>
</evidence>
<name>A0A3D0KGH0_9GAMM</name>
<dbReference type="AlphaFoldDB" id="A0A3D0KGH0"/>
<dbReference type="Gene3D" id="3.40.50.300">
    <property type="entry name" value="P-loop containing nucleotide triphosphate hydrolases"/>
    <property type="match status" value="1"/>
</dbReference>
<dbReference type="GO" id="GO:0008820">
    <property type="term" value="F:cobinamide phosphate guanylyltransferase activity"/>
    <property type="evidence" value="ECO:0007669"/>
    <property type="project" value="UniProtKB-UniRule"/>
</dbReference>
<dbReference type="UniPathway" id="UPA00148">
    <property type="reaction ID" value="UER00236"/>
</dbReference>
<evidence type="ECO:0000256" key="6">
    <source>
        <dbReference type="ARBA" id="ARBA00005159"/>
    </source>
</evidence>
<evidence type="ECO:0000256" key="8">
    <source>
        <dbReference type="ARBA" id="ARBA00022573"/>
    </source>
</evidence>
<dbReference type="PIRSF" id="PIRSF006135">
    <property type="entry name" value="CobU"/>
    <property type="match status" value="1"/>
</dbReference>
<dbReference type="SUPFAM" id="SSF52540">
    <property type="entry name" value="P-loop containing nucleoside triphosphate hydrolases"/>
    <property type="match status" value="1"/>
</dbReference>
<reference evidence="17" key="1">
    <citation type="journal article" date="2018" name="Nat. Biotechnol.">
        <title>A standardized bacterial taxonomy based on genome phylogeny substantially revises the tree of life.</title>
        <authorList>
            <person name="Parks D.H."/>
            <person name="Chuvochina M."/>
            <person name="Waite D.W."/>
            <person name="Rinke C."/>
            <person name="Skarshewski A."/>
            <person name="Chaumeil P.A."/>
            <person name="Hugenholtz P."/>
        </authorList>
    </citation>
    <scope>NUCLEOTIDE SEQUENCE [LARGE SCALE GENOMIC DNA]</scope>
    <source>
        <strain evidence="17">UBA11284</strain>
    </source>
</reference>
<gene>
    <name evidence="17" type="ORF">DEO68_09775</name>
</gene>
<evidence type="ECO:0000256" key="1">
    <source>
        <dbReference type="ARBA" id="ARBA00000312"/>
    </source>
</evidence>
<dbReference type="GO" id="GO:0005525">
    <property type="term" value="F:GTP binding"/>
    <property type="evidence" value="ECO:0007669"/>
    <property type="project" value="UniProtKB-UniRule"/>
</dbReference>
<dbReference type="EC" id="2.7.1.156" evidence="14"/>
<evidence type="ECO:0000256" key="9">
    <source>
        <dbReference type="ARBA" id="ARBA00022679"/>
    </source>
</evidence>
<protein>
    <recommendedName>
        <fullName evidence="14">Bifunctional adenosylcobalamin biosynthesis protein</fullName>
        <ecNumber evidence="14">2.7.1.156</ecNumber>
        <ecNumber evidence="14">2.7.7.62</ecNumber>
    </recommendedName>
</protein>
<comment type="function">
    <text evidence="4 14">Catalyzes ATP-dependent phosphorylation of adenosylcobinamide and addition of GMP to adenosylcobinamide phosphate.</text>
</comment>
<dbReference type="PANTHER" id="PTHR34848:SF1">
    <property type="entry name" value="BIFUNCTIONAL ADENOSYLCOBALAMIN BIOSYNTHESIS PROTEIN COBU"/>
    <property type="match status" value="1"/>
</dbReference>
<evidence type="ECO:0000256" key="3">
    <source>
        <dbReference type="ARBA" id="ARBA00001522"/>
    </source>
</evidence>
<dbReference type="InterPro" id="IPR027417">
    <property type="entry name" value="P-loop_NTPase"/>
</dbReference>
<dbReference type="GO" id="GO:0009236">
    <property type="term" value="P:cobalamin biosynthetic process"/>
    <property type="evidence" value="ECO:0007669"/>
    <property type="project" value="UniProtKB-UniRule"/>
</dbReference>
<comment type="catalytic activity">
    <reaction evidence="3">
        <text>adenosylcob(III)inamide + GTP = adenosylcob(III)inamide phosphate + GDP + H(+)</text>
        <dbReference type="Rhea" id="RHEA:15765"/>
        <dbReference type="ChEBI" id="CHEBI:2480"/>
        <dbReference type="ChEBI" id="CHEBI:15378"/>
        <dbReference type="ChEBI" id="CHEBI:37565"/>
        <dbReference type="ChEBI" id="CHEBI:58189"/>
        <dbReference type="ChEBI" id="CHEBI:58502"/>
        <dbReference type="EC" id="2.7.1.156"/>
    </reaction>
</comment>
<evidence type="ECO:0000256" key="11">
    <source>
        <dbReference type="ARBA" id="ARBA00022777"/>
    </source>
</evidence>
<comment type="catalytic activity">
    <reaction evidence="2 14">
        <text>adenosylcob(III)inamide phosphate + GTP + H(+) = adenosylcob(III)inamide-GDP + diphosphate</text>
        <dbReference type="Rhea" id="RHEA:22712"/>
        <dbReference type="ChEBI" id="CHEBI:15378"/>
        <dbReference type="ChEBI" id="CHEBI:33019"/>
        <dbReference type="ChEBI" id="CHEBI:37565"/>
        <dbReference type="ChEBI" id="CHEBI:58502"/>
        <dbReference type="ChEBI" id="CHEBI:60487"/>
        <dbReference type="EC" id="2.7.7.62"/>
    </reaction>
</comment>
<keyword evidence="11 14" id="KW-0418">Kinase</keyword>
<feature type="binding site" evidence="16">
    <location>
        <begin position="34"/>
        <end position="36"/>
    </location>
    <ligand>
        <name>GTP</name>
        <dbReference type="ChEBI" id="CHEBI:37565"/>
    </ligand>
</feature>
<evidence type="ECO:0000256" key="4">
    <source>
        <dbReference type="ARBA" id="ARBA00003889"/>
    </source>
</evidence>
<dbReference type="Pfam" id="PF02283">
    <property type="entry name" value="CobU"/>
    <property type="match status" value="1"/>
</dbReference>
<dbReference type="InterPro" id="IPR003203">
    <property type="entry name" value="CobU/CobP"/>
</dbReference>
<evidence type="ECO:0000256" key="5">
    <source>
        <dbReference type="ARBA" id="ARBA00004692"/>
    </source>
</evidence>
<evidence type="ECO:0000256" key="13">
    <source>
        <dbReference type="ARBA" id="ARBA00023134"/>
    </source>
</evidence>
<proteinExistence type="inferred from homology"/>
<accession>A0A3D0KGH0</accession>
<dbReference type="GO" id="GO:0005524">
    <property type="term" value="F:ATP binding"/>
    <property type="evidence" value="ECO:0007669"/>
    <property type="project" value="UniProtKB-UniRule"/>
</dbReference>
<keyword evidence="13 14" id="KW-0342">GTP-binding</keyword>
<comment type="pathway">
    <text evidence="5 14">Cofactor biosynthesis; adenosylcobalamin biosynthesis; adenosylcobalamin from cob(II)yrinate a,c-diamide: step 6/7.</text>
</comment>